<evidence type="ECO:0000313" key="3">
    <source>
        <dbReference type="EMBL" id="PVI01120.1"/>
    </source>
</evidence>
<reference evidence="3 4" key="1">
    <citation type="journal article" date="2018" name="Sci. Rep.">
        <title>Comparative genomics provides insights into the lifestyle and reveals functional heterogeneity of dark septate endophytic fungi.</title>
        <authorList>
            <person name="Knapp D.G."/>
            <person name="Nemeth J.B."/>
            <person name="Barry K."/>
            <person name="Hainaut M."/>
            <person name="Henrissat B."/>
            <person name="Johnson J."/>
            <person name="Kuo A."/>
            <person name="Lim J.H.P."/>
            <person name="Lipzen A."/>
            <person name="Nolan M."/>
            <person name="Ohm R.A."/>
            <person name="Tamas L."/>
            <person name="Grigoriev I.V."/>
            <person name="Spatafora J.W."/>
            <person name="Nagy L.G."/>
            <person name="Kovacs G.M."/>
        </authorList>
    </citation>
    <scope>NUCLEOTIDE SEQUENCE [LARGE SCALE GENOMIC DNA]</scope>
    <source>
        <strain evidence="3 4">DSE2036</strain>
    </source>
</reference>
<dbReference type="InterPro" id="IPR000253">
    <property type="entry name" value="FHA_dom"/>
</dbReference>
<evidence type="ECO:0000256" key="1">
    <source>
        <dbReference type="SAM" id="MobiDB-lite"/>
    </source>
</evidence>
<feature type="region of interest" description="Disordered" evidence="1">
    <location>
        <begin position="266"/>
        <end position="313"/>
    </location>
</feature>
<keyword evidence="4" id="KW-1185">Reference proteome</keyword>
<dbReference type="InterPro" id="IPR008984">
    <property type="entry name" value="SMAD_FHA_dom_sf"/>
</dbReference>
<dbReference type="SUPFAM" id="SSF49879">
    <property type="entry name" value="SMAD/FHA domain"/>
    <property type="match status" value="1"/>
</dbReference>
<dbReference type="Proteomes" id="UP000244855">
    <property type="component" value="Unassembled WGS sequence"/>
</dbReference>
<dbReference type="CDD" id="cd00060">
    <property type="entry name" value="FHA"/>
    <property type="match status" value="1"/>
</dbReference>
<proteinExistence type="predicted"/>
<feature type="domain" description="FHA" evidence="2">
    <location>
        <begin position="385"/>
        <end position="430"/>
    </location>
</feature>
<name>A0A2V1DWB4_9PLEO</name>
<accession>A0A2V1DWB4</accession>
<evidence type="ECO:0000259" key="2">
    <source>
        <dbReference type="PROSITE" id="PS50006"/>
    </source>
</evidence>
<protein>
    <recommendedName>
        <fullName evidence="2">FHA domain-containing protein</fullName>
    </recommendedName>
</protein>
<gene>
    <name evidence="3" type="ORF">DM02DRAFT_654776</name>
</gene>
<dbReference type="OrthoDB" id="3693960at2759"/>
<sequence length="582" mass="63364">MATERPVDAAADKPRLSDVPIGRRYFWTESNEAFNALAFDPGVFDRNFDGTLLQKLTPNKVLVLALNELAAHHGRGWFWHLPSRGSVSHEKTQPADRKPEGPGASYPSVVCAPHAWSKTGSDSFFASSQQLRLMASDFYLNCPRQPASSPVHCFQVASHFQAHLYTTPHESRAILLNRQDMFLVPNRDLERIVGPWGRRKKHRPTCAEPERRLDTIPGLWTQPSRDPRCGRLAEFGGLDLEGLYRAIVASLAESPGLTVRQVRRTMPTPRRPSAAIPLGTPLAAPTPSRRGKRNRAPAGEVEEGQRAGPVHMRSLAPSRPGFATSDSNMSGAIKNTTFATFASASADAYNALNHLRNRRHHELLCDRGGSSLRLDLNAMLGKHCLSFGSSRLNDVQLAVDSVCPRHFLIFLEPSTQQLFIKDVSTSGTTILGPDPVLLPRRKPVPLTSSVTIVPGARSAIRFHVSVPSLRRPSWFLASAAYGASLSAFGSPPRQSRHPTPPSNPERTASEEEDSCFLDMLPGFQAGEGAGGGFTVATAAPIRSVPQDSLFSHFHAVCTVVTSAGSVSVREVAKDSEPSVDVL</sequence>
<dbReference type="EMBL" id="KZ805362">
    <property type="protein sequence ID" value="PVI01120.1"/>
    <property type="molecule type" value="Genomic_DNA"/>
</dbReference>
<evidence type="ECO:0000313" key="4">
    <source>
        <dbReference type="Proteomes" id="UP000244855"/>
    </source>
</evidence>
<dbReference type="AlphaFoldDB" id="A0A2V1DWB4"/>
<feature type="region of interest" description="Disordered" evidence="1">
    <location>
        <begin position="488"/>
        <end position="512"/>
    </location>
</feature>
<dbReference type="Gene3D" id="2.60.200.20">
    <property type="match status" value="1"/>
</dbReference>
<organism evidence="3 4">
    <name type="scientific">Periconia macrospinosa</name>
    <dbReference type="NCBI Taxonomy" id="97972"/>
    <lineage>
        <taxon>Eukaryota</taxon>
        <taxon>Fungi</taxon>
        <taxon>Dikarya</taxon>
        <taxon>Ascomycota</taxon>
        <taxon>Pezizomycotina</taxon>
        <taxon>Dothideomycetes</taxon>
        <taxon>Pleosporomycetidae</taxon>
        <taxon>Pleosporales</taxon>
        <taxon>Massarineae</taxon>
        <taxon>Periconiaceae</taxon>
        <taxon>Periconia</taxon>
    </lineage>
</organism>
<dbReference type="Pfam" id="PF00498">
    <property type="entry name" value="FHA"/>
    <property type="match status" value="1"/>
</dbReference>
<dbReference type="PROSITE" id="PS50006">
    <property type="entry name" value="FHA_DOMAIN"/>
    <property type="match status" value="1"/>
</dbReference>